<dbReference type="OrthoDB" id="3298527at2"/>
<evidence type="ECO:0000256" key="1">
    <source>
        <dbReference type="ARBA" id="ARBA00004651"/>
    </source>
</evidence>
<feature type="transmembrane region" description="Helical" evidence="6">
    <location>
        <begin position="41"/>
        <end position="61"/>
    </location>
</feature>
<comment type="subcellular location">
    <subcellularLocation>
        <location evidence="1">Cell membrane</location>
        <topology evidence="1">Multi-pass membrane protein</topology>
    </subcellularLocation>
</comment>
<gene>
    <name evidence="8" type="ORF">BIV57_02630</name>
</gene>
<proteinExistence type="predicted"/>
<dbReference type="Proteomes" id="UP000243342">
    <property type="component" value="Unassembled WGS sequence"/>
</dbReference>
<dbReference type="AlphaFoldDB" id="A0A1J7CBY5"/>
<feature type="domain" description="Cardiolipin synthase N-terminal" evidence="7">
    <location>
        <begin position="16"/>
        <end position="63"/>
    </location>
</feature>
<dbReference type="Pfam" id="PF13396">
    <property type="entry name" value="PLDc_N"/>
    <property type="match status" value="1"/>
</dbReference>
<name>A0A1J7CBY5_9ACTN</name>
<reference evidence="8 9" key="1">
    <citation type="submission" date="2016-10" db="EMBL/GenBank/DDBJ databases">
        <title>Genome sequence of Streptomyces gilvigriseus MUSC 26.</title>
        <authorList>
            <person name="Lee L.-H."/>
            <person name="Ser H.-L."/>
        </authorList>
    </citation>
    <scope>NUCLEOTIDE SEQUENCE [LARGE SCALE GENOMIC DNA]</scope>
    <source>
        <strain evidence="8 9">MUSC 26</strain>
    </source>
</reference>
<evidence type="ECO:0000256" key="6">
    <source>
        <dbReference type="SAM" id="Phobius"/>
    </source>
</evidence>
<evidence type="ECO:0000256" key="2">
    <source>
        <dbReference type="ARBA" id="ARBA00022475"/>
    </source>
</evidence>
<evidence type="ECO:0000313" key="9">
    <source>
        <dbReference type="Proteomes" id="UP000243342"/>
    </source>
</evidence>
<dbReference type="EMBL" id="MLCF01000008">
    <property type="protein sequence ID" value="OIV39020.1"/>
    <property type="molecule type" value="Genomic_DNA"/>
</dbReference>
<dbReference type="STRING" id="1428644.BIV57_02630"/>
<sequence>MVLGILPTFVVLLVLALWIWSLSDCFGTRPEQVRNLPKPVWAVVVVVLGPVLVGPLAWLIAGRPVVRVPVSAAPTAVVAAAPEVPRPKRLTAPDDDPEFLAQLAERIREQRGE</sequence>
<keyword evidence="5 6" id="KW-0472">Membrane</keyword>
<evidence type="ECO:0000256" key="4">
    <source>
        <dbReference type="ARBA" id="ARBA00022989"/>
    </source>
</evidence>
<organism evidence="8 9">
    <name type="scientific">Mangrovactinospora gilvigrisea</name>
    <dbReference type="NCBI Taxonomy" id="1428644"/>
    <lineage>
        <taxon>Bacteria</taxon>
        <taxon>Bacillati</taxon>
        <taxon>Actinomycetota</taxon>
        <taxon>Actinomycetes</taxon>
        <taxon>Kitasatosporales</taxon>
        <taxon>Streptomycetaceae</taxon>
        <taxon>Mangrovactinospora</taxon>
    </lineage>
</organism>
<evidence type="ECO:0000313" key="8">
    <source>
        <dbReference type="EMBL" id="OIV39020.1"/>
    </source>
</evidence>
<keyword evidence="9" id="KW-1185">Reference proteome</keyword>
<evidence type="ECO:0000259" key="7">
    <source>
        <dbReference type="Pfam" id="PF13396"/>
    </source>
</evidence>
<keyword evidence="4 6" id="KW-1133">Transmembrane helix</keyword>
<accession>A0A1J7CBY5</accession>
<dbReference type="RefSeq" id="WP_071654988.1">
    <property type="nucleotide sequence ID" value="NZ_MLCF01000008.1"/>
</dbReference>
<evidence type="ECO:0000256" key="5">
    <source>
        <dbReference type="ARBA" id="ARBA00023136"/>
    </source>
</evidence>
<keyword evidence="2" id="KW-1003">Cell membrane</keyword>
<keyword evidence="3 6" id="KW-0812">Transmembrane</keyword>
<comment type="caution">
    <text evidence="8">The sequence shown here is derived from an EMBL/GenBank/DDBJ whole genome shotgun (WGS) entry which is preliminary data.</text>
</comment>
<protein>
    <recommendedName>
        <fullName evidence="7">Cardiolipin synthase N-terminal domain-containing protein</fullName>
    </recommendedName>
</protein>
<evidence type="ECO:0000256" key="3">
    <source>
        <dbReference type="ARBA" id="ARBA00022692"/>
    </source>
</evidence>
<dbReference type="InterPro" id="IPR027379">
    <property type="entry name" value="CLS_N"/>
</dbReference>
<dbReference type="GO" id="GO:0005886">
    <property type="term" value="C:plasma membrane"/>
    <property type="evidence" value="ECO:0007669"/>
    <property type="project" value="UniProtKB-SubCell"/>
</dbReference>